<organism evidence="3 4">
    <name type="scientific">Saccharopolyspora erythraea</name>
    <name type="common">Streptomyces erythraeus</name>
    <dbReference type="NCBI Taxonomy" id="1836"/>
    <lineage>
        <taxon>Bacteria</taxon>
        <taxon>Bacillati</taxon>
        <taxon>Actinomycetota</taxon>
        <taxon>Actinomycetes</taxon>
        <taxon>Pseudonocardiales</taxon>
        <taxon>Pseudonocardiaceae</taxon>
        <taxon>Saccharopolyspora</taxon>
    </lineage>
</organism>
<dbReference type="InterPro" id="IPR025164">
    <property type="entry name" value="Toastrack_DUF4097"/>
</dbReference>
<keyword evidence="4" id="KW-1185">Reference proteome</keyword>
<proteinExistence type="predicted"/>
<evidence type="ECO:0000256" key="1">
    <source>
        <dbReference type="SAM" id="MobiDB-lite"/>
    </source>
</evidence>
<dbReference type="EMBL" id="BAAAGS010000004">
    <property type="protein sequence ID" value="GAA0513259.1"/>
    <property type="molecule type" value="Genomic_DNA"/>
</dbReference>
<feature type="compositionally biased region" description="Basic and acidic residues" evidence="1">
    <location>
        <begin position="1"/>
        <end position="28"/>
    </location>
</feature>
<dbReference type="RefSeq" id="WP_009943067.1">
    <property type="nucleotide sequence ID" value="NZ_BAAAGS010000004.1"/>
</dbReference>
<evidence type="ECO:0000313" key="4">
    <source>
        <dbReference type="Proteomes" id="UP001500729"/>
    </source>
</evidence>
<feature type="region of interest" description="Disordered" evidence="1">
    <location>
        <begin position="1"/>
        <end position="30"/>
    </location>
</feature>
<dbReference type="Pfam" id="PF13349">
    <property type="entry name" value="DUF4097"/>
    <property type="match status" value="1"/>
</dbReference>
<evidence type="ECO:0000313" key="3">
    <source>
        <dbReference type="EMBL" id="GAA0513259.1"/>
    </source>
</evidence>
<reference evidence="3 4" key="1">
    <citation type="journal article" date="2019" name="Int. J. Syst. Evol. Microbiol.">
        <title>The Global Catalogue of Microorganisms (GCM) 10K type strain sequencing project: providing services to taxonomists for standard genome sequencing and annotation.</title>
        <authorList>
            <consortium name="The Broad Institute Genomics Platform"/>
            <consortium name="The Broad Institute Genome Sequencing Center for Infectious Disease"/>
            <person name="Wu L."/>
            <person name="Ma J."/>
        </authorList>
    </citation>
    <scope>NUCLEOTIDE SEQUENCE [LARGE SCALE GENOMIC DNA]</scope>
    <source>
        <strain evidence="3 4">JCM 10303</strain>
    </source>
</reference>
<accession>A0ABN1C7B8</accession>
<dbReference type="Proteomes" id="UP001500729">
    <property type="component" value="Unassembled WGS sequence"/>
</dbReference>
<comment type="caution">
    <text evidence="3">The sequence shown here is derived from an EMBL/GenBank/DDBJ whole genome shotgun (WGS) entry which is preliminary data.</text>
</comment>
<sequence length="309" mass="31734">MTEQRSGFEDRSDELVRTQDFETPHPIELDINNNAGSIRIELAETPVTHIEVRHDPSSAGPDWRSGLSGLLNWVSEQFGEGGLRPGGDGPREPLAEAVHQTRIDLTGSRLAVRGPAAPPLRGIPLAIRITAPLESQIGVHTSGQVSVSGKAGRVQIQAASGDVSVDESSASATVRTSSGPLKLGSVHGGVQARSGSGDVEIASIDSPSSVVTGSGNVWIGAVHDDVLVRSGSGDLTVADAARGQVELITGSGQLQIAVRRGVGAEVDLTSSTGSATSDLAVSDEPPAEEAPLRVFGRTGTGDALITSAI</sequence>
<name>A0ABN1C7B8_SACER</name>
<evidence type="ECO:0000259" key="2">
    <source>
        <dbReference type="Pfam" id="PF13349"/>
    </source>
</evidence>
<feature type="domain" description="DUF4097" evidence="2">
    <location>
        <begin position="140"/>
        <end position="218"/>
    </location>
</feature>
<protein>
    <submittedName>
        <fullName evidence="3">DUF4097 family beta strand repeat-containing protein</fullName>
    </submittedName>
</protein>
<gene>
    <name evidence="3" type="ORF">GCM10009533_10200</name>
</gene>